<sequence length="60" mass="6819">GDTVNTASRIESVNKLAKTSVLVSETTYDIVKDNYKWKKKFRTHVKGKELAIVVYEPDFG</sequence>
<feature type="non-terminal residue" evidence="2">
    <location>
        <position position="1"/>
    </location>
</feature>
<dbReference type="EMBL" id="LAZR01038767">
    <property type="protein sequence ID" value="KKL18708.1"/>
    <property type="molecule type" value="Genomic_DNA"/>
</dbReference>
<evidence type="ECO:0000259" key="1">
    <source>
        <dbReference type="Pfam" id="PF00211"/>
    </source>
</evidence>
<name>A0A0F9E3U5_9ZZZZ</name>
<organism evidence="2">
    <name type="scientific">marine sediment metagenome</name>
    <dbReference type="NCBI Taxonomy" id="412755"/>
    <lineage>
        <taxon>unclassified sequences</taxon>
        <taxon>metagenomes</taxon>
        <taxon>ecological metagenomes</taxon>
    </lineage>
</organism>
<dbReference type="InterPro" id="IPR001054">
    <property type="entry name" value="A/G_cyclase"/>
</dbReference>
<evidence type="ECO:0000313" key="2">
    <source>
        <dbReference type="EMBL" id="KKL18708.1"/>
    </source>
</evidence>
<comment type="caution">
    <text evidence="2">The sequence shown here is derived from an EMBL/GenBank/DDBJ whole genome shotgun (WGS) entry which is preliminary data.</text>
</comment>
<dbReference type="InterPro" id="IPR029787">
    <property type="entry name" value="Nucleotide_cyclase"/>
</dbReference>
<proteinExistence type="predicted"/>
<reference evidence="2" key="1">
    <citation type="journal article" date="2015" name="Nature">
        <title>Complex archaea that bridge the gap between prokaryotes and eukaryotes.</title>
        <authorList>
            <person name="Spang A."/>
            <person name="Saw J.H."/>
            <person name="Jorgensen S.L."/>
            <person name="Zaremba-Niedzwiedzka K."/>
            <person name="Martijn J."/>
            <person name="Lind A.E."/>
            <person name="van Eijk R."/>
            <person name="Schleper C."/>
            <person name="Guy L."/>
            <person name="Ettema T.J."/>
        </authorList>
    </citation>
    <scope>NUCLEOTIDE SEQUENCE</scope>
</reference>
<feature type="domain" description="Guanylate cyclase" evidence="1">
    <location>
        <begin position="1"/>
        <end position="49"/>
    </location>
</feature>
<dbReference type="Pfam" id="PF00211">
    <property type="entry name" value="Guanylate_cyc"/>
    <property type="match status" value="1"/>
</dbReference>
<dbReference type="SUPFAM" id="SSF55073">
    <property type="entry name" value="Nucleotide cyclase"/>
    <property type="match status" value="1"/>
</dbReference>
<gene>
    <name evidence="2" type="ORF">LCGC14_2472830</name>
</gene>
<accession>A0A0F9E3U5</accession>
<dbReference type="GO" id="GO:0009190">
    <property type="term" value="P:cyclic nucleotide biosynthetic process"/>
    <property type="evidence" value="ECO:0007669"/>
    <property type="project" value="InterPro"/>
</dbReference>
<dbReference type="GO" id="GO:0035556">
    <property type="term" value="P:intracellular signal transduction"/>
    <property type="evidence" value="ECO:0007669"/>
    <property type="project" value="InterPro"/>
</dbReference>
<protein>
    <recommendedName>
        <fullName evidence="1">Guanylate cyclase domain-containing protein</fullName>
    </recommendedName>
</protein>
<dbReference type="AlphaFoldDB" id="A0A0F9E3U5"/>
<dbReference type="Gene3D" id="3.30.70.1230">
    <property type="entry name" value="Nucleotide cyclase"/>
    <property type="match status" value="1"/>
</dbReference>